<keyword evidence="2" id="KW-0717">Septation</keyword>
<evidence type="ECO:0000256" key="1">
    <source>
        <dbReference type="ARBA" id="ARBA00022618"/>
    </source>
</evidence>
<dbReference type="EMBL" id="WNKU01000003">
    <property type="protein sequence ID" value="MTV48294.1"/>
    <property type="molecule type" value="Genomic_DNA"/>
</dbReference>
<dbReference type="GO" id="GO:0000917">
    <property type="term" value="P:division septum assembly"/>
    <property type="evidence" value="ECO:0007669"/>
    <property type="project" value="UniProtKB-KW"/>
</dbReference>
<keyword evidence="3" id="KW-0131">Cell cycle</keyword>
<dbReference type="InterPro" id="IPR007170">
    <property type="entry name" value="SpoVG"/>
</dbReference>
<reference evidence="4 5" key="1">
    <citation type="submission" date="2019-11" db="EMBL/GenBank/DDBJ databases">
        <title>Whole-genome sequence of a the green, strictly anaerobic photosynthetic bacterium Heliobacillus mobilis DSM 6151.</title>
        <authorList>
            <person name="Kyndt J.A."/>
            <person name="Meyer T.E."/>
        </authorList>
    </citation>
    <scope>NUCLEOTIDE SEQUENCE [LARGE SCALE GENOMIC DNA]</scope>
    <source>
        <strain evidence="4 5">DSM 6151</strain>
    </source>
</reference>
<dbReference type="Gene3D" id="3.30.1120.40">
    <property type="entry name" value="Stage V sporulation protein G"/>
    <property type="match status" value="1"/>
</dbReference>
<name>A0A6I3SHF0_HELMO</name>
<protein>
    <submittedName>
        <fullName evidence="4">Septation regulator SpoVG</fullName>
    </submittedName>
</protein>
<dbReference type="PANTHER" id="PTHR38429:SF1">
    <property type="entry name" value="SEPTATION PROTEIN SPOVG-RELATED"/>
    <property type="match status" value="1"/>
</dbReference>
<sequence length="92" mass="10189">MDISVRIRKITREGAVKAIASVTIDEMFVIHDIKVIAGKTGDFVAMPSKKVPNGSYLDIVHPIHQEFRDIIFKAVMEEYEKAAGSSKTPVAM</sequence>
<gene>
    <name evidence="4" type="primary">spoVG</name>
    <name evidence="4" type="ORF">GJ688_04760</name>
</gene>
<evidence type="ECO:0000256" key="3">
    <source>
        <dbReference type="ARBA" id="ARBA00023306"/>
    </source>
</evidence>
<organism evidence="4 5">
    <name type="scientific">Heliobacterium mobile</name>
    <name type="common">Heliobacillus mobilis</name>
    <dbReference type="NCBI Taxonomy" id="28064"/>
    <lineage>
        <taxon>Bacteria</taxon>
        <taxon>Bacillati</taxon>
        <taxon>Bacillota</taxon>
        <taxon>Clostridia</taxon>
        <taxon>Eubacteriales</taxon>
        <taxon>Heliobacteriaceae</taxon>
        <taxon>Heliobacterium</taxon>
    </lineage>
</organism>
<dbReference type="SUPFAM" id="SSF160537">
    <property type="entry name" value="SpoVG-like"/>
    <property type="match status" value="1"/>
</dbReference>
<dbReference type="Pfam" id="PF04026">
    <property type="entry name" value="SpoVG"/>
    <property type="match status" value="1"/>
</dbReference>
<dbReference type="NCBIfam" id="NF009749">
    <property type="entry name" value="PRK13259.1"/>
    <property type="match status" value="1"/>
</dbReference>
<keyword evidence="1" id="KW-0132">Cell division</keyword>
<dbReference type="PANTHER" id="PTHR38429">
    <property type="entry name" value="SEPTATION PROTEIN SPOVG-RELATED"/>
    <property type="match status" value="1"/>
</dbReference>
<comment type="caution">
    <text evidence="4">The sequence shown here is derived from an EMBL/GenBank/DDBJ whole genome shotgun (WGS) entry which is preliminary data.</text>
</comment>
<proteinExistence type="predicted"/>
<evidence type="ECO:0000313" key="5">
    <source>
        <dbReference type="Proteomes" id="UP000430670"/>
    </source>
</evidence>
<dbReference type="RefSeq" id="WP_155475397.1">
    <property type="nucleotide sequence ID" value="NZ_WNKU01000003.1"/>
</dbReference>
<dbReference type="OrthoDB" id="9796286at2"/>
<dbReference type="InterPro" id="IPR036751">
    <property type="entry name" value="SpoVG_sf"/>
</dbReference>
<accession>A0A6I3SHF0</accession>
<keyword evidence="5" id="KW-1185">Reference proteome</keyword>
<evidence type="ECO:0000313" key="4">
    <source>
        <dbReference type="EMBL" id="MTV48294.1"/>
    </source>
</evidence>
<dbReference type="Proteomes" id="UP000430670">
    <property type="component" value="Unassembled WGS sequence"/>
</dbReference>
<dbReference type="GO" id="GO:0030435">
    <property type="term" value="P:sporulation resulting in formation of a cellular spore"/>
    <property type="evidence" value="ECO:0007669"/>
    <property type="project" value="InterPro"/>
</dbReference>
<dbReference type="AlphaFoldDB" id="A0A6I3SHF0"/>
<evidence type="ECO:0000256" key="2">
    <source>
        <dbReference type="ARBA" id="ARBA00023210"/>
    </source>
</evidence>